<evidence type="ECO:0000313" key="3">
    <source>
        <dbReference type="EMBL" id="KAH8042720.1"/>
    </source>
</evidence>
<dbReference type="EMBL" id="JABSTU010000001">
    <property type="protein sequence ID" value="KAH8042720.1"/>
    <property type="molecule type" value="Genomic_DNA"/>
</dbReference>
<sequence length="111" mass="11890">MEQILAHVRSPAAAQAAAFRYLLLLLTAPRNTSAFRAASCAAVATRLELPVVLHGSGSRSSQDPHVDPSRGQRGGGGTNRLRLPRLAPRKHQPPSRISQNPRRPTPGTSPM</sequence>
<evidence type="ECO:0008006" key="5">
    <source>
        <dbReference type="Google" id="ProtNLM"/>
    </source>
</evidence>
<protein>
    <recommendedName>
        <fullName evidence="5">Secreted protein</fullName>
    </recommendedName>
</protein>
<feature type="signal peptide" evidence="2">
    <location>
        <begin position="1"/>
        <end position="34"/>
    </location>
</feature>
<reference evidence="3" key="1">
    <citation type="journal article" date="2020" name="Cell">
        <title>Large-Scale Comparative Analyses of Tick Genomes Elucidate Their Genetic Diversity and Vector Capacities.</title>
        <authorList>
            <consortium name="Tick Genome and Microbiome Consortium (TIGMIC)"/>
            <person name="Jia N."/>
            <person name="Wang J."/>
            <person name="Shi W."/>
            <person name="Du L."/>
            <person name="Sun Y."/>
            <person name="Zhan W."/>
            <person name="Jiang J.F."/>
            <person name="Wang Q."/>
            <person name="Zhang B."/>
            <person name="Ji P."/>
            <person name="Bell-Sakyi L."/>
            <person name="Cui X.M."/>
            <person name="Yuan T.T."/>
            <person name="Jiang B.G."/>
            <person name="Yang W.F."/>
            <person name="Lam T.T."/>
            <person name="Chang Q.C."/>
            <person name="Ding S.J."/>
            <person name="Wang X.J."/>
            <person name="Zhu J.G."/>
            <person name="Ruan X.D."/>
            <person name="Zhao L."/>
            <person name="Wei J.T."/>
            <person name="Ye R.Z."/>
            <person name="Que T.C."/>
            <person name="Du C.H."/>
            <person name="Zhou Y.H."/>
            <person name="Cheng J.X."/>
            <person name="Dai P.F."/>
            <person name="Guo W.B."/>
            <person name="Han X.H."/>
            <person name="Huang E.J."/>
            <person name="Li L.F."/>
            <person name="Wei W."/>
            <person name="Gao Y.C."/>
            <person name="Liu J.Z."/>
            <person name="Shao H.Z."/>
            <person name="Wang X."/>
            <person name="Wang C.C."/>
            <person name="Yang T.C."/>
            <person name="Huo Q.B."/>
            <person name="Li W."/>
            <person name="Chen H.Y."/>
            <person name="Chen S.E."/>
            <person name="Zhou L.G."/>
            <person name="Ni X.B."/>
            <person name="Tian J.H."/>
            <person name="Sheng Y."/>
            <person name="Liu T."/>
            <person name="Pan Y.S."/>
            <person name="Xia L.Y."/>
            <person name="Li J."/>
            <person name="Zhao F."/>
            <person name="Cao W.C."/>
        </authorList>
    </citation>
    <scope>NUCLEOTIDE SEQUENCE</scope>
    <source>
        <strain evidence="3">Rmic-2018</strain>
    </source>
</reference>
<dbReference type="Proteomes" id="UP000821866">
    <property type="component" value="Chromosome 1"/>
</dbReference>
<evidence type="ECO:0000313" key="4">
    <source>
        <dbReference type="Proteomes" id="UP000821866"/>
    </source>
</evidence>
<keyword evidence="2" id="KW-0732">Signal</keyword>
<organism evidence="3 4">
    <name type="scientific">Rhipicephalus microplus</name>
    <name type="common">Cattle tick</name>
    <name type="synonym">Boophilus microplus</name>
    <dbReference type="NCBI Taxonomy" id="6941"/>
    <lineage>
        <taxon>Eukaryota</taxon>
        <taxon>Metazoa</taxon>
        <taxon>Ecdysozoa</taxon>
        <taxon>Arthropoda</taxon>
        <taxon>Chelicerata</taxon>
        <taxon>Arachnida</taxon>
        <taxon>Acari</taxon>
        <taxon>Parasitiformes</taxon>
        <taxon>Ixodida</taxon>
        <taxon>Ixodoidea</taxon>
        <taxon>Ixodidae</taxon>
        <taxon>Rhipicephalinae</taxon>
        <taxon>Rhipicephalus</taxon>
        <taxon>Boophilus</taxon>
    </lineage>
</organism>
<proteinExistence type="predicted"/>
<dbReference type="AlphaFoldDB" id="A0A9J6FAR6"/>
<reference evidence="3" key="2">
    <citation type="submission" date="2021-09" db="EMBL/GenBank/DDBJ databases">
        <authorList>
            <person name="Jia N."/>
            <person name="Wang J."/>
            <person name="Shi W."/>
            <person name="Du L."/>
            <person name="Sun Y."/>
            <person name="Zhan W."/>
            <person name="Jiang J."/>
            <person name="Wang Q."/>
            <person name="Zhang B."/>
            <person name="Ji P."/>
            <person name="Sakyi L.B."/>
            <person name="Cui X."/>
            <person name="Yuan T."/>
            <person name="Jiang B."/>
            <person name="Yang W."/>
            <person name="Lam T.T.-Y."/>
            <person name="Chang Q."/>
            <person name="Ding S."/>
            <person name="Wang X."/>
            <person name="Zhu J."/>
            <person name="Ruan X."/>
            <person name="Zhao L."/>
            <person name="Wei J."/>
            <person name="Que T."/>
            <person name="Du C."/>
            <person name="Cheng J."/>
            <person name="Dai P."/>
            <person name="Han X."/>
            <person name="Huang E."/>
            <person name="Gao Y."/>
            <person name="Liu J."/>
            <person name="Shao H."/>
            <person name="Ye R."/>
            <person name="Li L."/>
            <person name="Wei W."/>
            <person name="Wang X."/>
            <person name="Wang C."/>
            <person name="Huo Q."/>
            <person name="Li W."/>
            <person name="Guo W."/>
            <person name="Chen H."/>
            <person name="Chen S."/>
            <person name="Zhou L."/>
            <person name="Zhou L."/>
            <person name="Ni X."/>
            <person name="Tian J."/>
            <person name="Zhou Y."/>
            <person name="Sheng Y."/>
            <person name="Liu T."/>
            <person name="Pan Y."/>
            <person name="Xia L."/>
            <person name="Li J."/>
            <person name="Zhao F."/>
            <person name="Cao W."/>
        </authorList>
    </citation>
    <scope>NUCLEOTIDE SEQUENCE</scope>
    <source>
        <strain evidence="3">Rmic-2018</strain>
        <tissue evidence="3">Larvae</tissue>
    </source>
</reference>
<comment type="caution">
    <text evidence="3">The sequence shown here is derived from an EMBL/GenBank/DDBJ whole genome shotgun (WGS) entry which is preliminary data.</text>
</comment>
<feature type="region of interest" description="Disordered" evidence="1">
    <location>
        <begin position="54"/>
        <end position="111"/>
    </location>
</feature>
<name>A0A9J6FAR6_RHIMP</name>
<feature type="chain" id="PRO_5039931694" description="Secreted protein" evidence="2">
    <location>
        <begin position="35"/>
        <end position="111"/>
    </location>
</feature>
<evidence type="ECO:0000256" key="2">
    <source>
        <dbReference type="SAM" id="SignalP"/>
    </source>
</evidence>
<accession>A0A9J6FAR6</accession>
<evidence type="ECO:0000256" key="1">
    <source>
        <dbReference type="SAM" id="MobiDB-lite"/>
    </source>
</evidence>
<gene>
    <name evidence="3" type="ORF">HPB51_025552</name>
</gene>
<keyword evidence="4" id="KW-1185">Reference proteome</keyword>